<organism evidence="2 3">
    <name type="scientific">Sessilibacter corallicola</name>
    <dbReference type="NCBI Taxonomy" id="2904075"/>
    <lineage>
        <taxon>Bacteria</taxon>
        <taxon>Pseudomonadati</taxon>
        <taxon>Pseudomonadota</taxon>
        <taxon>Gammaproteobacteria</taxon>
        <taxon>Cellvibrionales</taxon>
        <taxon>Cellvibrionaceae</taxon>
        <taxon>Sessilibacter</taxon>
    </lineage>
</organism>
<feature type="region of interest" description="Disordered" evidence="1">
    <location>
        <begin position="55"/>
        <end position="86"/>
    </location>
</feature>
<feature type="compositionally biased region" description="Basic and acidic residues" evidence="1">
    <location>
        <begin position="71"/>
        <end position="86"/>
    </location>
</feature>
<keyword evidence="3" id="KW-1185">Reference proteome</keyword>
<comment type="caution">
    <text evidence="2">The sequence shown here is derived from an EMBL/GenBank/DDBJ whole genome shotgun (WGS) entry which is preliminary data.</text>
</comment>
<evidence type="ECO:0000313" key="2">
    <source>
        <dbReference type="EMBL" id="GAA6169738.1"/>
    </source>
</evidence>
<dbReference type="Proteomes" id="UP001465153">
    <property type="component" value="Unassembled WGS sequence"/>
</dbReference>
<protein>
    <submittedName>
        <fullName evidence="2">YeaC family protein</fullName>
    </submittedName>
</protein>
<name>A0ABQ0ADL1_9GAMM</name>
<evidence type="ECO:0000256" key="1">
    <source>
        <dbReference type="SAM" id="MobiDB-lite"/>
    </source>
</evidence>
<dbReference type="InterPro" id="IPR009749">
    <property type="entry name" value="DUF1315"/>
</dbReference>
<reference evidence="2 3" key="1">
    <citation type="submission" date="2024-04" db="EMBL/GenBank/DDBJ databases">
        <title>Draft genome sequence of Sessilibacter corallicola NBRC 116591.</title>
        <authorList>
            <person name="Miyakawa T."/>
            <person name="Kusuya Y."/>
            <person name="Miura T."/>
        </authorList>
    </citation>
    <scope>NUCLEOTIDE SEQUENCE [LARGE SCALE GENOMIC DNA]</scope>
    <source>
        <strain evidence="2 3">KU-00831-HH</strain>
    </source>
</reference>
<gene>
    <name evidence="2" type="ORF">NBRC116591_35490</name>
</gene>
<accession>A0ABQ0ADL1</accession>
<dbReference type="EMBL" id="BAABWN010000014">
    <property type="protein sequence ID" value="GAA6169738.1"/>
    <property type="molecule type" value="Genomic_DNA"/>
</dbReference>
<evidence type="ECO:0000313" key="3">
    <source>
        <dbReference type="Proteomes" id="UP001465153"/>
    </source>
</evidence>
<sequence>MNIQDLLETVTPEIYENLKRSIELGKWPNGQKLTKEQKENSLQLVIAYEQEHFPEQERTGYVPPKAACGSKKTESKPEEPAPLKWS</sequence>
<dbReference type="Pfam" id="PF07023">
    <property type="entry name" value="DUF1315"/>
    <property type="match status" value="1"/>
</dbReference>
<proteinExistence type="predicted"/>
<dbReference type="RefSeq" id="WP_233089978.1">
    <property type="nucleotide sequence ID" value="NZ_BAABWN010000014.1"/>
</dbReference>